<feature type="domain" description="MOSC" evidence="1">
    <location>
        <begin position="145"/>
        <end position="289"/>
    </location>
</feature>
<organism evidence="2 3">
    <name type="scientific">Gemmatimonas aurantiaca</name>
    <dbReference type="NCBI Taxonomy" id="173480"/>
    <lineage>
        <taxon>Bacteria</taxon>
        <taxon>Pseudomonadati</taxon>
        <taxon>Gemmatimonadota</taxon>
        <taxon>Gemmatimonadia</taxon>
        <taxon>Gemmatimonadales</taxon>
        <taxon>Gemmatimonadaceae</taxon>
        <taxon>Gemmatimonas</taxon>
    </lineage>
</organism>
<dbReference type="InterPro" id="IPR011037">
    <property type="entry name" value="Pyrv_Knase-like_insert_dom_sf"/>
</dbReference>
<proteinExistence type="predicted"/>
<comment type="caution">
    <text evidence="2">The sequence shown here is derived from an EMBL/GenBank/DDBJ whole genome shotgun (WGS) entry which is preliminary data.</text>
</comment>
<dbReference type="Proteomes" id="UP000264071">
    <property type="component" value="Unassembled WGS sequence"/>
</dbReference>
<evidence type="ECO:0000259" key="1">
    <source>
        <dbReference type="PROSITE" id="PS51340"/>
    </source>
</evidence>
<protein>
    <submittedName>
        <fullName evidence="2">MOSC domain-containing protein</fullName>
    </submittedName>
</protein>
<dbReference type="InterPro" id="IPR005303">
    <property type="entry name" value="MOCOS_middle"/>
</dbReference>
<dbReference type="PANTHER" id="PTHR14237:SF19">
    <property type="entry name" value="MITOCHONDRIAL AMIDOXIME REDUCING COMPONENT 1"/>
    <property type="match status" value="1"/>
</dbReference>
<evidence type="ECO:0000313" key="3">
    <source>
        <dbReference type="Proteomes" id="UP000264071"/>
    </source>
</evidence>
<dbReference type="PANTHER" id="PTHR14237">
    <property type="entry name" value="MOLYBDOPTERIN COFACTOR SULFURASE MOSC"/>
    <property type="match status" value="1"/>
</dbReference>
<dbReference type="InterPro" id="IPR005302">
    <property type="entry name" value="MoCF_Sase_C"/>
</dbReference>
<dbReference type="AlphaFoldDB" id="A0A3D4V8U9"/>
<dbReference type="OMA" id="ARQYPQM"/>
<sequence length="292" mass="31855">MNSPVQPDPTPIGPYVAGLTIYPIKSASGIDVSELVLDERGAMGDRRWLLVDPEGGAITARECHAMLRIVPSFLDEADREGGLWLSADGEPLLHVAVPSSHADRRRVVVWDDAVIAHDAGDDAADWCSRVIGRDARLVRIFDDSRRPLKPKYAGPLSPEGRDVAFTDGAPLMMLGLPSIDTLNAHLAARGHPDDMDRRRFRANVWIAGITAHQEDTWRLVRIGDVTLGAGTLCARCVLTTVDPDTRQQGTEPLRTLAGYRRMEGLVMFGVNFTHDAPGVIQVGDAVMVESLR</sequence>
<dbReference type="Pfam" id="PF03473">
    <property type="entry name" value="MOSC"/>
    <property type="match status" value="1"/>
</dbReference>
<name>A0A3D4V8U9_9BACT</name>
<reference evidence="2 3" key="1">
    <citation type="journal article" date="2018" name="Nat. Biotechnol.">
        <title>A standardized bacterial taxonomy based on genome phylogeny substantially revises the tree of life.</title>
        <authorList>
            <person name="Parks D.H."/>
            <person name="Chuvochina M."/>
            <person name="Waite D.W."/>
            <person name="Rinke C."/>
            <person name="Skarshewski A."/>
            <person name="Chaumeil P.A."/>
            <person name="Hugenholtz P."/>
        </authorList>
    </citation>
    <scope>NUCLEOTIDE SEQUENCE [LARGE SCALE GENOMIC DNA]</scope>
    <source>
        <strain evidence="2">UBA8844</strain>
    </source>
</reference>
<dbReference type="Pfam" id="PF03476">
    <property type="entry name" value="MOSC_N"/>
    <property type="match status" value="1"/>
</dbReference>
<gene>
    <name evidence="2" type="ORF">DGD08_10175</name>
</gene>
<dbReference type="GO" id="GO:0030151">
    <property type="term" value="F:molybdenum ion binding"/>
    <property type="evidence" value="ECO:0007669"/>
    <property type="project" value="InterPro"/>
</dbReference>
<dbReference type="EMBL" id="DPIY01000009">
    <property type="protein sequence ID" value="HCT57553.1"/>
    <property type="molecule type" value="Genomic_DNA"/>
</dbReference>
<dbReference type="SUPFAM" id="SSF141673">
    <property type="entry name" value="MOSC N-terminal domain-like"/>
    <property type="match status" value="1"/>
</dbReference>
<dbReference type="GO" id="GO:0003824">
    <property type="term" value="F:catalytic activity"/>
    <property type="evidence" value="ECO:0007669"/>
    <property type="project" value="InterPro"/>
</dbReference>
<dbReference type="GO" id="GO:0030170">
    <property type="term" value="F:pyridoxal phosphate binding"/>
    <property type="evidence" value="ECO:0007669"/>
    <property type="project" value="InterPro"/>
</dbReference>
<dbReference type="SUPFAM" id="SSF50800">
    <property type="entry name" value="PK beta-barrel domain-like"/>
    <property type="match status" value="1"/>
</dbReference>
<accession>A0A3D4V8U9</accession>
<evidence type="ECO:0000313" key="2">
    <source>
        <dbReference type="EMBL" id="HCT57553.1"/>
    </source>
</evidence>
<dbReference type="PROSITE" id="PS51340">
    <property type="entry name" value="MOSC"/>
    <property type="match status" value="1"/>
</dbReference>